<dbReference type="InterPro" id="IPR036249">
    <property type="entry name" value="Thioredoxin-like_sf"/>
</dbReference>
<dbReference type="EMBL" id="LR215050">
    <property type="protein sequence ID" value="VEU82353.1"/>
    <property type="molecule type" value="Genomic_DNA"/>
</dbReference>
<evidence type="ECO:0000256" key="4">
    <source>
        <dbReference type="PIRSR" id="PIRSR000303-1"/>
    </source>
</evidence>
<evidence type="ECO:0000256" key="2">
    <source>
        <dbReference type="ARBA" id="ARBA00022559"/>
    </source>
</evidence>
<dbReference type="STRING" id="1408416.GCA_000702765_01055"/>
<dbReference type="PIRSF" id="PIRSF000303">
    <property type="entry name" value="Glutathion_perox"/>
    <property type="match status" value="1"/>
</dbReference>
<name>A0A449BIX2_9MOLU</name>
<dbReference type="Gene3D" id="3.40.30.10">
    <property type="entry name" value="Glutaredoxin"/>
    <property type="match status" value="1"/>
</dbReference>
<reference evidence="6 7" key="1">
    <citation type="submission" date="2019-01" db="EMBL/GenBank/DDBJ databases">
        <authorList>
            <consortium name="Pathogen Informatics"/>
        </authorList>
    </citation>
    <scope>NUCLEOTIDE SEQUENCE [LARGE SCALE GENOMIC DNA]</scope>
    <source>
        <strain evidence="6 7">NCTC10172</strain>
    </source>
</reference>
<organism evidence="6 7">
    <name type="scientific">Acholeplasma hippikon</name>
    <dbReference type="NCBI Taxonomy" id="264636"/>
    <lineage>
        <taxon>Bacteria</taxon>
        <taxon>Bacillati</taxon>
        <taxon>Mycoplasmatota</taxon>
        <taxon>Mollicutes</taxon>
        <taxon>Acholeplasmatales</taxon>
        <taxon>Acholeplasmataceae</taxon>
        <taxon>Acholeplasma</taxon>
    </lineage>
</organism>
<dbReference type="PANTHER" id="PTHR11592:SF78">
    <property type="entry name" value="GLUTATHIONE PEROXIDASE"/>
    <property type="match status" value="1"/>
</dbReference>
<proteinExistence type="inferred from homology"/>
<dbReference type="FunFam" id="3.40.30.10:FF:000010">
    <property type="entry name" value="Glutathione peroxidase"/>
    <property type="match status" value="1"/>
</dbReference>
<dbReference type="AlphaFoldDB" id="A0A449BIX2"/>
<dbReference type="SUPFAM" id="SSF52833">
    <property type="entry name" value="Thioredoxin-like"/>
    <property type="match status" value="1"/>
</dbReference>
<dbReference type="PROSITE" id="PS00763">
    <property type="entry name" value="GLUTATHIONE_PEROXID_2"/>
    <property type="match status" value="1"/>
</dbReference>
<dbReference type="GO" id="GO:0004601">
    <property type="term" value="F:peroxidase activity"/>
    <property type="evidence" value="ECO:0007669"/>
    <property type="project" value="UniProtKB-KW"/>
</dbReference>
<dbReference type="PROSITE" id="PS00460">
    <property type="entry name" value="GLUTATHIONE_PEROXID_1"/>
    <property type="match status" value="1"/>
</dbReference>
<evidence type="ECO:0000313" key="7">
    <source>
        <dbReference type="Proteomes" id="UP000290909"/>
    </source>
</evidence>
<dbReference type="Pfam" id="PF00255">
    <property type="entry name" value="GSHPx"/>
    <property type="match status" value="1"/>
</dbReference>
<protein>
    <recommendedName>
        <fullName evidence="5">Glutathione peroxidase</fullName>
    </recommendedName>
</protein>
<dbReference type="GO" id="GO:0034599">
    <property type="term" value="P:cellular response to oxidative stress"/>
    <property type="evidence" value="ECO:0007669"/>
    <property type="project" value="TreeGrafter"/>
</dbReference>
<dbReference type="InterPro" id="IPR029760">
    <property type="entry name" value="GPX_CS"/>
</dbReference>
<evidence type="ECO:0000256" key="5">
    <source>
        <dbReference type="RuleBase" id="RU000499"/>
    </source>
</evidence>
<dbReference type="PROSITE" id="PS51355">
    <property type="entry name" value="GLUTATHIONE_PEROXID_3"/>
    <property type="match status" value="1"/>
</dbReference>
<dbReference type="InterPro" id="IPR029759">
    <property type="entry name" value="GPX_AS"/>
</dbReference>
<dbReference type="KEGG" id="ahk:NCTC10172_00363"/>
<evidence type="ECO:0000313" key="6">
    <source>
        <dbReference type="EMBL" id="VEU82353.1"/>
    </source>
</evidence>
<dbReference type="PRINTS" id="PR01011">
    <property type="entry name" value="GLUTPROXDASE"/>
</dbReference>
<feature type="active site" evidence="4">
    <location>
        <position position="34"/>
    </location>
</feature>
<comment type="similarity">
    <text evidence="1 5">Belongs to the glutathione peroxidase family.</text>
</comment>
<gene>
    <name evidence="6" type="primary">bsaA_2</name>
    <name evidence="6" type="ORF">NCTC10172_00363</name>
</gene>
<dbReference type="RefSeq" id="WP_035369577.1">
    <property type="nucleotide sequence ID" value="NZ_LR215050.1"/>
</dbReference>
<dbReference type="PANTHER" id="PTHR11592">
    <property type="entry name" value="GLUTATHIONE PEROXIDASE"/>
    <property type="match status" value="1"/>
</dbReference>
<accession>A0A449BIX2</accession>
<dbReference type="Proteomes" id="UP000290909">
    <property type="component" value="Chromosome"/>
</dbReference>
<keyword evidence="2 5" id="KW-0575">Peroxidase</keyword>
<keyword evidence="7" id="KW-1185">Reference proteome</keyword>
<evidence type="ECO:0000256" key="3">
    <source>
        <dbReference type="ARBA" id="ARBA00023002"/>
    </source>
</evidence>
<evidence type="ECO:0000256" key="1">
    <source>
        <dbReference type="ARBA" id="ARBA00006926"/>
    </source>
</evidence>
<dbReference type="CDD" id="cd00340">
    <property type="entry name" value="GSH_Peroxidase"/>
    <property type="match status" value="1"/>
</dbReference>
<sequence>MIYNIKVKDSNYMMSSLETYKGKVMLIVNTATKCGFTKQYEGLQLLYEKYEDKGFVILDFPCNQFLMQAPGSVADIKSFCELNYHTTFPLFDKIKVNGFFAHPLYRYLKSNSPQEFGPGQTEVLQSKKLKTKEIKWNFTKFLIDRDGTILYRFSPQVTPEEIEKFVVKIL</sequence>
<dbReference type="InterPro" id="IPR000889">
    <property type="entry name" value="Glutathione_peroxidase"/>
</dbReference>
<keyword evidence="3 5" id="KW-0560">Oxidoreductase</keyword>